<comment type="caution">
    <text evidence="1">The sequence shown here is derived from an EMBL/GenBank/DDBJ whole genome shotgun (WGS) entry which is preliminary data.</text>
</comment>
<evidence type="ECO:0000313" key="1">
    <source>
        <dbReference type="EMBL" id="TGY31975.1"/>
    </source>
</evidence>
<organism evidence="1 2">
    <name type="scientific">Bacteroides caecimuris</name>
    <dbReference type="NCBI Taxonomy" id="1796613"/>
    <lineage>
        <taxon>Bacteria</taxon>
        <taxon>Pseudomonadati</taxon>
        <taxon>Bacteroidota</taxon>
        <taxon>Bacteroidia</taxon>
        <taxon>Bacteroidales</taxon>
        <taxon>Bacteroidaceae</taxon>
        <taxon>Bacteroides</taxon>
    </lineage>
</organism>
<gene>
    <name evidence="1" type="ORF">E5353_12390</name>
</gene>
<sequence length="60" mass="7370">MKKQKDELEEINFQIFRIKYAIKQYRERCEAIGIDPDSRTDELLEQLTELIKKRDRLQKD</sequence>
<proteinExistence type="predicted"/>
<name>A0A4S2CU92_9BACE</name>
<protein>
    <submittedName>
        <fullName evidence="1">Uncharacterized protein</fullName>
    </submittedName>
</protein>
<dbReference type="AlphaFoldDB" id="A0A4S2CU92"/>
<evidence type="ECO:0000313" key="2">
    <source>
        <dbReference type="Proteomes" id="UP000309566"/>
    </source>
</evidence>
<accession>A0A4S2CU92</accession>
<reference evidence="1 2" key="1">
    <citation type="submission" date="2019-04" db="EMBL/GenBank/DDBJ databases">
        <title>Microbes associate with the intestines of laboratory mice.</title>
        <authorList>
            <person name="Navarre W."/>
            <person name="Wong E."/>
            <person name="Huang K."/>
            <person name="Tropini C."/>
            <person name="Ng K."/>
            <person name="Yu B."/>
        </authorList>
    </citation>
    <scope>NUCLEOTIDE SEQUENCE [LARGE SCALE GENOMIC DNA]</scope>
    <source>
        <strain evidence="1 2">NM63_1-25</strain>
    </source>
</reference>
<dbReference type="EMBL" id="SRYX01000048">
    <property type="protein sequence ID" value="TGY31975.1"/>
    <property type="molecule type" value="Genomic_DNA"/>
</dbReference>
<dbReference type="Proteomes" id="UP000309566">
    <property type="component" value="Unassembled WGS sequence"/>
</dbReference>
<dbReference type="RefSeq" id="WP_135999933.1">
    <property type="nucleotide sequence ID" value="NZ_CAJUNY010000158.1"/>
</dbReference>